<proteinExistence type="predicted"/>
<keyword evidence="3" id="KW-1185">Reference proteome</keyword>
<protein>
    <recommendedName>
        <fullName evidence="4">Cytochrome c oxidase subunit 2A</fullName>
    </recommendedName>
</protein>
<name>A0A9Q2CZF5_9STAP</name>
<dbReference type="Pfam" id="PF08113">
    <property type="entry name" value="CoxIIa"/>
    <property type="match status" value="1"/>
</dbReference>
<keyword evidence="1" id="KW-1133">Transmembrane helix</keyword>
<dbReference type="Proteomes" id="UP000579136">
    <property type="component" value="Unassembled WGS sequence"/>
</dbReference>
<comment type="caution">
    <text evidence="2">The sequence shown here is derived from an EMBL/GenBank/DDBJ whole genome shotgun (WGS) entry which is preliminary data.</text>
</comment>
<keyword evidence="1" id="KW-0472">Membrane</keyword>
<evidence type="ECO:0000313" key="2">
    <source>
        <dbReference type="EMBL" id="MBB5176344.1"/>
    </source>
</evidence>
<dbReference type="AlphaFoldDB" id="A0A9Q2CZF5"/>
<dbReference type="RefSeq" id="WP_183674663.1">
    <property type="nucleotide sequence ID" value="NZ_CBCRYX010000005.1"/>
</dbReference>
<evidence type="ECO:0000256" key="1">
    <source>
        <dbReference type="SAM" id="Phobius"/>
    </source>
</evidence>
<accession>A0A9Q2CZF5</accession>
<organism evidence="2 3">
    <name type="scientific">Nosocomiicoccus ampullae</name>
    <dbReference type="NCBI Taxonomy" id="489910"/>
    <lineage>
        <taxon>Bacteria</taxon>
        <taxon>Bacillati</taxon>
        <taxon>Bacillota</taxon>
        <taxon>Bacilli</taxon>
        <taxon>Bacillales</taxon>
        <taxon>Staphylococcaceae</taxon>
        <taxon>Nosocomiicoccus</taxon>
    </lineage>
</organism>
<evidence type="ECO:0000313" key="3">
    <source>
        <dbReference type="Proteomes" id="UP000579136"/>
    </source>
</evidence>
<reference evidence="2 3" key="1">
    <citation type="submission" date="2020-08" db="EMBL/GenBank/DDBJ databases">
        <title>Genomic Encyclopedia of Type Strains, Phase IV (KMG-IV): sequencing the most valuable type-strain genomes for metagenomic binning, comparative biology and taxonomic classification.</title>
        <authorList>
            <person name="Goeker M."/>
        </authorList>
    </citation>
    <scope>NUCLEOTIDE SEQUENCE [LARGE SCALE GENOMIC DNA]</scope>
    <source>
        <strain evidence="2 3">DSM 19163</strain>
    </source>
</reference>
<sequence>MADKKIVKPQHDQTVDHEKSVSEDVHKLDLRGTLFMTMTLGALMLISWLGVFMLFMERM</sequence>
<dbReference type="InterPro" id="IPR012538">
    <property type="entry name" value="Cyt_c_oxidase_su2a"/>
</dbReference>
<evidence type="ECO:0008006" key="4">
    <source>
        <dbReference type="Google" id="ProtNLM"/>
    </source>
</evidence>
<dbReference type="EMBL" id="JACHHF010000006">
    <property type="protein sequence ID" value="MBB5176344.1"/>
    <property type="molecule type" value="Genomic_DNA"/>
</dbReference>
<gene>
    <name evidence="2" type="ORF">HNQ45_001231</name>
</gene>
<keyword evidence="1" id="KW-0812">Transmembrane</keyword>
<feature type="transmembrane region" description="Helical" evidence="1">
    <location>
        <begin position="34"/>
        <end position="55"/>
    </location>
</feature>